<dbReference type="Proteomes" id="UP001444625">
    <property type="component" value="Unassembled WGS sequence"/>
</dbReference>
<proteinExistence type="predicted"/>
<evidence type="ECO:0000313" key="2">
    <source>
        <dbReference type="Proteomes" id="UP001444625"/>
    </source>
</evidence>
<dbReference type="EMBL" id="JBDIML010000002">
    <property type="protein sequence ID" value="MEN2766851.1"/>
    <property type="molecule type" value="Genomic_DNA"/>
</dbReference>
<sequence length="304" mass="35188">MSFEAKVYQILVASPSDVQEERKVITETIYRWNALNSFDEKVVLLPVKWETHSRPEYRGEDTQGILNDQFVRNCDILIGVFWTKIGTPTANSGSGTLEEIEELVGQNKPIMLYFSNASLPNDVDIEQLQKVREFKDKYQNQGIYGTYNDNYQLSTEIMSDLTREVRALNQGERTVISVPPKKTAKNDSESRKKALNIEINSLFRENERIFKEYGPHSLRAERLVSDSAEIWKQKCVEVLIPNNDKIDQLLSANIDLIPQEKLDLLDKFKNHIEGFKENHMGDLKDRHVPLFPKKIINILEEEDE</sequence>
<name>A0ABU9XEX8_9BACI</name>
<accession>A0ABU9XEX8</accession>
<evidence type="ECO:0000313" key="1">
    <source>
        <dbReference type="EMBL" id="MEN2766851.1"/>
    </source>
</evidence>
<keyword evidence="2" id="KW-1185">Reference proteome</keyword>
<evidence type="ECO:0008006" key="3">
    <source>
        <dbReference type="Google" id="ProtNLM"/>
    </source>
</evidence>
<dbReference type="RefSeq" id="WP_345824320.1">
    <property type="nucleotide sequence ID" value="NZ_JBDIML010000002.1"/>
</dbReference>
<reference evidence="1 2" key="1">
    <citation type="submission" date="2024-05" db="EMBL/GenBank/DDBJ databases">
        <authorList>
            <person name="Haq I."/>
            <person name="Ullah Z."/>
            <person name="Ahmad R."/>
            <person name="Li M."/>
            <person name="Tong Y."/>
        </authorList>
    </citation>
    <scope>NUCLEOTIDE SEQUENCE [LARGE SCALE GENOMIC DNA]</scope>
    <source>
        <strain evidence="1 2">16A2E</strain>
    </source>
</reference>
<organism evidence="1 2">
    <name type="scientific">Ornithinibacillus xuwenensis</name>
    <dbReference type="NCBI Taxonomy" id="3144668"/>
    <lineage>
        <taxon>Bacteria</taxon>
        <taxon>Bacillati</taxon>
        <taxon>Bacillota</taxon>
        <taxon>Bacilli</taxon>
        <taxon>Bacillales</taxon>
        <taxon>Bacillaceae</taxon>
        <taxon>Ornithinibacillus</taxon>
    </lineage>
</organism>
<protein>
    <recommendedName>
        <fullName evidence="3">DUF4062 domain-containing protein</fullName>
    </recommendedName>
</protein>
<comment type="caution">
    <text evidence="1">The sequence shown here is derived from an EMBL/GenBank/DDBJ whole genome shotgun (WGS) entry which is preliminary data.</text>
</comment>
<gene>
    <name evidence="1" type="ORF">ABC228_06615</name>
</gene>